<evidence type="ECO:0000256" key="4">
    <source>
        <dbReference type="ARBA" id="ARBA00022856"/>
    </source>
</evidence>
<dbReference type="GO" id="GO:0016020">
    <property type="term" value="C:membrane"/>
    <property type="evidence" value="ECO:0007669"/>
    <property type="project" value="UniProtKB-SubCell"/>
</dbReference>
<proteinExistence type="inferred from homology"/>
<evidence type="ECO:0000313" key="9">
    <source>
        <dbReference type="EMBL" id="KAK3083707.1"/>
    </source>
</evidence>
<evidence type="ECO:0008006" key="11">
    <source>
        <dbReference type="Google" id="ProtNLM"/>
    </source>
</evidence>
<dbReference type="GO" id="GO:0015833">
    <property type="term" value="P:peptide transport"/>
    <property type="evidence" value="ECO:0007669"/>
    <property type="project" value="UniProtKB-KW"/>
</dbReference>
<feature type="transmembrane region" description="Helical" evidence="8">
    <location>
        <begin position="223"/>
        <end position="243"/>
    </location>
</feature>
<evidence type="ECO:0000256" key="6">
    <source>
        <dbReference type="ARBA" id="ARBA00023136"/>
    </source>
</evidence>
<feature type="transmembrane region" description="Helical" evidence="8">
    <location>
        <begin position="121"/>
        <end position="142"/>
    </location>
</feature>
<sequence length="545" mass="60855">MNGSTTYLYPSICSNISTDTDGGDGLGVTPVSDIDITYESPFTENCASLMYGILSIIALGSGAFRANIAPFGADQVRDEGPKRSLCFFNWYYWSINFGTFFALSAVTYVQQDRNFFDGFLAANICLGLSALVFLAGSASYAYRPKNGSILNDIFKVIFEACKMRGHRKVSQKSSTIEETEGEDLLEIPEVDSNSDATPTCLDYAKHRYGGSFHDSTVDDVKQLLKILLVFVTLIPYWMVYFQMQTTFQLQGLHMRLSLHDKETVKTCGINNTDSNVANPSDKSQVAVAWFSLTDVLFLIVLIPLFDQVIYPRLEKAGHPITMVTRISVGMIFATFAMLIAGIVELFRLKSVWPDSNQPCCSQTINQTIGHTMYHAADMSIFWQIPQYALIGISEVFTSVAALEFAYQMAPKSMKGIIMGFFYLFTGIGSFLGTGFLYVFSGIWFFGTVDFGNINCRLPCKSGDLKWKKSCHLDFYFFFLAVLEFIGMFVFLLVAHCLHVSRDLQTLNKQKNPQKVGQRTSKSAISNSDYQRPSINRQQSADIVGS</sequence>
<feature type="transmembrane region" description="Helical" evidence="8">
    <location>
        <begin position="474"/>
        <end position="494"/>
    </location>
</feature>
<dbReference type="PANTHER" id="PTHR11654">
    <property type="entry name" value="OLIGOPEPTIDE TRANSPORTER-RELATED"/>
    <property type="match status" value="1"/>
</dbReference>
<keyword evidence="4" id="KW-0813">Transport</keyword>
<comment type="similarity">
    <text evidence="2">Belongs to the major facilitator superfamily. Proton-dependent oligopeptide transporter (POT/PTR) (TC 2.A.17) family.</text>
</comment>
<dbReference type="GO" id="GO:0022857">
    <property type="term" value="F:transmembrane transporter activity"/>
    <property type="evidence" value="ECO:0007669"/>
    <property type="project" value="InterPro"/>
</dbReference>
<feature type="transmembrane region" description="Helical" evidence="8">
    <location>
        <begin position="418"/>
        <end position="444"/>
    </location>
</feature>
<feature type="transmembrane region" description="Helical" evidence="8">
    <location>
        <begin position="286"/>
        <end position="305"/>
    </location>
</feature>
<feature type="transmembrane region" description="Helical" evidence="8">
    <location>
        <begin position="90"/>
        <end position="109"/>
    </location>
</feature>
<reference evidence="9" key="1">
    <citation type="submission" date="2019-08" db="EMBL/GenBank/DDBJ databases">
        <title>The improved chromosome-level genome for the pearl oyster Pinctada fucata martensii using PacBio sequencing and Hi-C.</title>
        <authorList>
            <person name="Zheng Z."/>
        </authorList>
    </citation>
    <scope>NUCLEOTIDE SEQUENCE</scope>
    <source>
        <strain evidence="9">ZZ-2019</strain>
        <tissue evidence="9">Adductor muscle</tissue>
    </source>
</reference>
<evidence type="ECO:0000256" key="1">
    <source>
        <dbReference type="ARBA" id="ARBA00004141"/>
    </source>
</evidence>
<organism evidence="9 10">
    <name type="scientific">Pinctada imbricata</name>
    <name type="common">Atlantic pearl-oyster</name>
    <name type="synonym">Pinctada martensii</name>
    <dbReference type="NCBI Taxonomy" id="66713"/>
    <lineage>
        <taxon>Eukaryota</taxon>
        <taxon>Metazoa</taxon>
        <taxon>Spiralia</taxon>
        <taxon>Lophotrochozoa</taxon>
        <taxon>Mollusca</taxon>
        <taxon>Bivalvia</taxon>
        <taxon>Autobranchia</taxon>
        <taxon>Pteriomorphia</taxon>
        <taxon>Pterioida</taxon>
        <taxon>Pterioidea</taxon>
        <taxon>Pteriidae</taxon>
        <taxon>Pinctada</taxon>
    </lineage>
</organism>
<dbReference type="InterPro" id="IPR000109">
    <property type="entry name" value="POT_fam"/>
</dbReference>
<protein>
    <recommendedName>
        <fullName evidence="11">Solute carrier family 15 member 4</fullName>
    </recommendedName>
</protein>
<keyword evidence="5 8" id="KW-1133">Transmembrane helix</keyword>
<evidence type="ECO:0000313" key="10">
    <source>
        <dbReference type="Proteomes" id="UP001186944"/>
    </source>
</evidence>
<dbReference type="SUPFAM" id="SSF103473">
    <property type="entry name" value="MFS general substrate transporter"/>
    <property type="match status" value="1"/>
</dbReference>
<dbReference type="Gene3D" id="1.20.1250.20">
    <property type="entry name" value="MFS general substrate transporter like domains"/>
    <property type="match status" value="1"/>
</dbReference>
<evidence type="ECO:0000256" key="3">
    <source>
        <dbReference type="ARBA" id="ARBA00022692"/>
    </source>
</evidence>
<evidence type="ECO:0000256" key="8">
    <source>
        <dbReference type="SAM" id="Phobius"/>
    </source>
</evidence>
<dbReference type="Pfam" id="PF00854">
    <property type="entry name" value="PTR2"/>
    <property type="match status" value="2"/>
</dbReference>
<dbReference type="AlphaFoldDB" id="A0AA89BJU2"/>
<evidence type="ECO:0000256" key="2">
    <source>
        <dbReference type="ARBA" id="ARBA00005982"/>
    </source>
</evidence>
<evidence type="ECO:0000256" key="5">
    <source>
        <dbReference type="ARBA" id="ARBA00022989"/>
    </source>
</evidence>
<feature type="transmembrane region" description="Helical" evidence="8">
    <location>
        <begin position="326"/>
        <end position="346"/>
    </location>
</feature>
<feature type="transmembrane region" description="Helical" evidence="8">
    <location>
        <begin position="387"/>
        <end position="406"/>
    </location>
</feature>
<evidence type="ECO:0000256" key="7">
    <source>
        <dbReference type="SAM" id="MobiDB-lite"/>
    </source>
</evidence>
<dbReference type="EMBL" id="VSWD01000013">
    <property type="protein sequence ID" value="KAK3083707.1"/>
    <property type="molecule type" value="Genomic_DNA"/>
</dbReference>
<dbReference type="InterPro" id="IPR036259">
    <property type="entry name" value="MFS_trans_sf"/>
</dbReference>
<keyword evidence="4" id="KW-0653">Protein transport</keyword>
<dbReference type="Proteomes" id="UP001186944">
    <property type="component" value="Unassembled WGS sequence"/>
</dbReference>
<keyword evidence="6 8" id="KW-0472">Membrane</keyword>
<comment type="subcellular location">
    <subcellularLocation>
        <location evidence="1">Membrane</location>
        <topology evidence="1">Multi-pass membrane protein</topology>
    </subcellularLocation>
</comment>
<keyword evidence="4" id="KW-0571">Peptide transport</keyword>
<gene>
    <name evidence="9" type="ORF">FSP39_001798</name>
</gene>
<keyword evidence="10" id="KW-1185">Reference proteome</keyword>
<name>A0AA89BJU2_PINIB</name>
<comment type="caution">
    <text evidence="9">The sequence shown here is derived from an EMBL/GenBank/DDBJ whole genome shotgun (WGS) entry which is preliminary data.</text>
</comment>
<keyword evidence="3 8" id="KW-0812">Transmembrane</keyword>
<feature type="transmembrane region" description="Helical" evidence="8">
    <location>
        <begin position="49"/>
        <end position="69"/>
    </location>
</feature>
<accession>A0AA89BJU2</accession>
<feature type="region of interest" description="Disordered" evidence="7">
    <location>
        <begin position="510"/>
        <end position="545"/>
    </location>
</feature>